<dbReference type="InterPro" id="IPR006703">
    <property type="entry name" value="G_AIG1"/>
</dbReference>
<keyword evidence="14" id="KW-0342">GTP-binding</keyword>
<keyword evidence="11" id="KW-0460">Magnesium</keyword>
<dbReference type="GO" id="GO:0046872">
    <property type="term" value="F:metal ion binding"/>
    <property type="evidence" value="ECO:0007669"/>
    <property type="project" value="UniProtKB-KW"/>
</dbReference>
<proteinExistence type="predicted"/>
<evidence type="ECO:0000256" key="15">
    <source>
        <dbReference type="ARBA" id="ARBA00023136"/>
    </source>
</evidence>
<dbReference type="InterPro" id="IPR027417">
    <property type="entry name" value="P-loop_NTPase"/>
</dbReference>
<dbReference type="GO" id="GO:0015031">
    <property type="term" value="P:protein transport"/>
    <property type="evidence" value="ECO:0007669"/>
    <property type="project" value="UniProtKB-KW"/>
</dbReference>
<dbReference type="GO" id="GO:0005525">
    <property type="term" value="F:GTP binding"/>
    <property type="evidence" value="ECO:0007669"/>
    <property type="project" value="UniProtKB-KW"/>
</dbReference>
<evidence type="ECO:0000256" key="13">
    <source>
        <dbReference type="ARBA" id="ARBA00022989"/>
    </source>
</evidence>
<evidence type="ECO:0000256" key="2">
    <source>
        <dbReference type="ARBA" id="ARBA00004167"/>
    </source>
</evidence>
<dbReference type="AlphaFoldDB" id="B0EV14"/>
<evidence type="ECO:0000256" key="12">
    <source>
        <dbReference type="ARBA" id="ARBA00022927"/>
    </source>
</evidence>
<keyword evidence="9" id="KW-0378">Hydrolase</keyword>
<sequence>MISQSITQTKLILIGKTGDGKSSLGNYILNKKVFSENDGAKSVTQKTMGDSGEGDRKNVFVIDTPGFQDCDGVKKQEEHTKQMVNYIKKQKGLQAIVICLDINQDRLSNEVKTMIQIISNVFPIYDFWEHVCIVWTKCYNYTPKKIIDKKIENKKNSYLNELSILAKETTGDERVILPMYFVDSQPDEESDNIRSDNEIKSMLTWIRFLPHINVEEIQEPDSKYRKIIMEYKQETEIIEVQHGYIKLKIKHLKRENRIGYDGIASFGAWKEEKSKIKMQEVPEQLADTSKEKLQELKYMVGDRKFENIVDGVLNRNILLGL</sequence>
<keyword evidence="5" id="KW-0934">Plastid</keyword>
<keyword evidence="6" id="KW-0812">Transmembrane</keyword>
<evidence type="ECO:0000256" key="4">
    <source>
        <dbReference type="ARBA" id="ARBA00022528"/>
    </source>
</evidence>
<keyword evidence="19" id="KW-1185">Reference proteome</keyword>
<evidence type="ECO:0000256" key="1">
    <source>
        <dbReference type="ARBA" id="ARBA00001946"/>
    </source>
</evidence>
<keyword evidence="4" id="KW-0150">Chloroplast</keyword>
<dbReference type="PANTHER" id="PTHR10903">
    <property type="entry name" value="GTPASE, IMAP FAMILY MEMBER-RELATED"/>
    <property type="match status" value="1"/>
</dbReference>
<dbReference type="VEuPathDB" id="AmoebaDB:EDI_036160"/>
<evidence type="ECO:0000256" key="11">
    <source>
        <dbReference type="ARBA" id="ARBA00022842"/>
    </source>
</evidence>
<accession>B0EV14</accession>
<dbReference type="GO" id="GO:0016020">
    <property type="term" value="C:membrane"/>
    <property type="evidence" value="ECO:0007669"/>
    <property type="project" value="UniProtKB-SubCell"/>
</dbReference>
<dbReference type="RefSeq" id="XP_001741892.1">
    <property type="nucleotide sequence ID" value="XM_001741840.1"/>
</dbReference>
<evidence type="ECO:0000256" key="8">
    <source>
        <dbReference type="ARBA" id="ARBA00022741"/>
    </source>
</evidence>
<dbReference type="FunFam" id="3.40.50.300:FF:001252">
    <property type="entry name" value="AIG1 family protein"/>
    <property type="match status" value="1"/>
</dbReference>
<evidence type="ECO:0000313" key="19">
    <source>
        <dbReference type="Proteomes" id="UP000008076"/>
    </source>
</evidence>
<dbReference type="PROSITE" id="PS51720">
    <property type="entry name" value="G_AIG1"/>
    <property type="match status" value="1"/>
</dbReference>
<organism evidence="19">
    <name type="scientific">Entamoeba dispar (strain ATCC PRA-260 / SAW760)</name>
    <dbReference type="NCBI Taxonomy" id="370354"/>
    <lineage>
        <taxon>Eukaryota</taxon>
        <taxon>Amoebozoa</taxon>
        <taxon>Evosea</taxon>
        <taxon>Archamoebae</taxon>
        <taxon>Mastigamoebida</taxon>
        <taxon>Entamoebidae</taxon>
        <taxon>Entamoeba</taxon>
    </lineage>
</organism>
<keyword evidence="15" id="KW-0472">Membrane</keyword>
<dbReference type="Gene3D" id="3.40.50.300">
    <property type="entry name" value="P-loop containing nucleotide triphosphate hydrolases"/>
    <property type="match status" value="1"/>
</dbReference>
<evidence type="ECO:0000256" key="10">
    <source>
        <dbReference type="ARBA" id="ARBA00022805"/>
    </source>
</evidence>
<keyword evidence="7" id="KW-0479">Metal-binding</keyword>
<evidence type="ECO:0000256" key="16">
    <source>
        <dbReference type="ARBA" id="ARBA00024013"/>
    </source>
</evidence>
<evidence type="ECO:0000256" key="6">
    <source>
        <dbReference type="ARBA" id="ARBA00022692"/>
    </source>
</evidence>
<evidence type="ECO:0000259" key="17">
    <source>
        <dbReference type="PROSITE" id="PS51720"/>
    </source>
</evidence>
<evidence type="ECO:0000256" key="5">
    <source>
        <dbReference type="ARBA" id="ARBA00022640"/>
    </source>
</evidence>
<keyword evidence="8" id="KW-0547">Nucleotide-binding</keyword>
<dbReference type="SUPFAM" id="SSF52540">
    <property type="entry name" value="P-loop containing nucleoside triphosphate hydrolases"/>
    <property type="match status" value="1"/>
</dbReference>
<comment type="cofactor">
    <cofactor evidence="1">
        <name>Mg(2+)</name>
        <dbReference type="ChEBI" id="CHEBI:18420"/>
    </cofactor>
</comment>
<name>B0EV14_ENTDS</name>
<keyword evidence="3" id="KW-0813">Transport</keyword>
<dbReference type="OrthoDB" id="32397at2759"/>
<dbReference type="GeneID" id="5886793"/>
<dbReference type="PANTHER" id="PTHR10903:SF135">
    <property type="entry name" value="TRANSLOCASE OF CHLOROPLAST 120, CHLOROPLASTIC-RELATED"/>
    <property type="match status" value="1"/>
</dbReference>
<dbReference type="KEGG" id="edi:EDI_036160"/>
<dbReference type="EMBL" id="DS551010">
    <property type="protein sequence ID" value="EDR21630.1"/>
    <property type="molecule type" value="Genomic_DNA"/>
</dbReference>
<protein>
    <recommendedName>
        <fullName evidence="17">AIG1-type G domain-containing protein</fullName>
    </recommendedName>
</protein>
<keyword evidence="13" id="KW-1133">Transmembrane helix</keyword>
<evidence type="ECO:0000256" key="9">
    <source>
        <dbReference type="ARBA" id="ARBA00022801"/>
    </source>
</evidence>
<evidence type="ECO:0000256" key="14">
    <source>
        <dbReference type="ARBA" id="ARBA00023134"/>
    </source>
</evidence>
<evidence type="ECO:0000256" key="3">
    <source>
        <dbReference type="ARBA" id="ARBA00022448"/>
    </source>
</evidence>
<feature type="domain" description="AIG1-type G" evidence="17">
    <location>
        <begin position="6"/>
        <end position="233"/>
    </location>
</feature>
<gene>
    <name evidence="18" type="ORF">EDI_036160</name>
</gene>
<dbReference type="Proteomes" id="UP000008076">
    <property type="component" value="Unassembled WGS sequence"/>
</dbReference>
<evidence type="ECO:0000313" key="18">
    <source>
        <dbReference type="EMBL" id="EDR21630.1"/>
    </source>
</evidence>
<dbReference type="Pfam" id="PF04548">
    <property type="entry name" value="AIG1"/>
    <property type="match status" value="1"/>
</dbReference>
<evidence type="ECO:0000256" key="7">
    <source>
        <dbReference type="ARBA" id="ARBA00022723"/>
    </source>
</evidence>
<keyword evidence="10" id="KW-1002">Plastid outer membrane</keyword>
<dbReference type="GO" id="GO:0016787">
    <property type="term" value="F:hydrolase activity"/>
    <property type="evidence" value="ECO:0007669"/>
    <property type="project" value="UniProtKB-KW"/>
</dbReference>
<dbReference type="InterPro" id="IPR045058">
    <property type="entry name" value="GIMA/IAN/Toc"/>
</dbReference>
<comment type="subcellular location">
    <subcellularLocation>
        <location evidence="2">Membrane</location>
        <topology evidence="2">Single-pass membrane protein</topology>
    </subcellularLocation>
    <subcellularLocation>
        <location evidence="16">Plastid</location>
        <location evidence="16">Chloroplast outer membrane</location>
    </subcellularLocation>
</comment>
<keyword evidence="12" id="KW-0653">Protein transport</keyword>
<reference evidence="19" key="1">
    <citation type="submission" date="2007-12" db="EMBL/GenBank/DDBJ databases">
        <title>Annotation of Entamoeba dispar SAW760.</title>
        <authorList>
            <person name="Lorenzi H."/>
            <person name="Inman J."/>
            <person name="Schobel S."/>
            <person name="Amedeo P."/>
            <person name="Caler E."/>
        </authorList>
    </citation>
    <scope>NUCLEOTIDE SEQUENCE [LARGE SCALE GENOMIC DNA]</scope>
    <source>
        <strain evidence="19">ATCC PRA-260 / SAW760</strain>
    </source>
</reference>